<keyword evidence="1" id="KW-0812">Transmembrane</keyword>
<dbReference type="InterPro" id="IPR029787">
    <property type="entry name" value="Nucleotide_cyclase"/>
</dbReference>
<evidence type="ECO:0000313" key="3">
    <source>
        <dbReference type="EMBL" id="HAN27659.1"/>
    </source>
</evidence>
<dbReference type="EMBL" id="DMND01000109">
    <property type="protein sequence ID" value="HAN27659.1"/>
    <property type="molecule type" value="Genomic_DNA"/>
</dbReference>
<dbReference type="NCBIfam" id="TIGR00254">
    <property type="entry name" value="GGDEF"/>
    <property type="match status" value="1"/>
</dbReference>
<evidence type="ECO:0000313" key="4">
    <source>
        <dbReference type="Proteomes" id="UP000259273"/>
    </source>
</evidence>
<dbReference type="InterPro" id="IPR043128">
    <property type="entry name" value="Rev_trsase/Diguanyl_cyclase"/>
</dbReference>
<feature type="domain" description="GGDEF" evidence="2">
    <location>
        <begin position="213"/>
        <end position="338"/>
    </location>
</feature>
<comment type="caution">
    <text evidence="3">The sequence shown here is derived from an EMBL/GenBank/DDBJ whole genome shotgun (WGS) entry which is preliminary data.</text>
</comment>
<dbReference type="InterPro" id="IPR052163">
    <property type="entry name" value="DGC-Regulatory_Protein"/>
</dbReference>
<dbReference type="PROSITE" id="PS50887">
    <property type="entry name" value="GGDEF"/>
    <property type="match status" value="1"/>
</dbReference>
<feature type="transmembrane region" description="Helical" evidence="1">
    <location>
        <begin position="110"/>
        <end position="130"/>
    </location>
</feature>
<dbReference type="Gene3D" id="3.30.70.270">
    <property type="match status" value="1"/>
</dbReference>
<feature type="non-terminal residue" evidence="3">
    <location>
        <position position="1"/>
    </location>
</feature>
<gene>
    <name evidence="3" type="ORF">DCP75_08050</name>
</gene>
<evidence type="ECO:0000259" key="2">
    <source>
        <dbReference type="PROSITE" id="PS50887"/>
    </source>
</evidence>
<feature type="transmembrane region" description="Helical" evidence="1">
    <location>
        <begin position="58"/>
        <end position="77"/>
    </location>
</feature>
<feature type="transmembrane region" description="Helical" evidence="1">
    <location>
        <begin position="26"/>
        <end position="46"/>
    </location>
</feature>
<dbReference type="CDD" id="cd01949">
    <property type="entry name" value="GGDEF"/>
    <property type="match status" value="1"/>
</dbReference>
<proteinExistence type="predicted"/>
<dbReference type="Proteomes" id="UP000259273">
    <property type="component" value="Unassembled WGS sequence"/>
</dbReference>
<dbReference type="SMART" id="SM00267">
    <property type="entry name" value="GGDEF"/>
    <property type="match status" value="1"/>
</dbReference>
<evidence type="ECO:0000256" key="1">
    <source>
        <dbReference type="SAM" id="Phobius"/>
    </source>
</evidence>
<keyword evidence="1" id="KW-0472">Membrane</keyword>
<protein>
    <recommendedName>
        <fullName evidence="2">GGDEF domain-containing protein</fullName>
    </recommendedName>
</protein>
<dbReference type="PANTHER" id="PTHR46663">
    <property type="entry name" value="DIGUANYLATE CYCLASE DGCT-RELATED"/>
    <property type="match status" value="1"/>
</dbReference>
<reference evidence="3 4" key="1">
    <citation type="journal article" date="2018" name="Nat. Biotechnol.">
        <title>A standardized bacterial taxonomy based on genome phylogeny substantially revises the tree of life.</title>
        <authorList>
            <person name="Parks D.H."/>
            <person name="Chuvochina M."/>
            <person name="Waite D.W."/>
            <person name="Rinke C."/>
            <person name="Skarshewski A."/>
            <person name="Chaumeil P.A."/>
            <person name="Hugenholtz P."/>
        </authorList>
    </citation>
    <scope>NUCLEOTIDE SEQUENCE [LARGE SCALE GENOMIC DNA]</scope>
    <source>
        <strain evidence="3">UBA9158</strain>
    </source>
</reference>
<dbReference type="AlphaFoldDB" id="A0A3C1KLS2"/>
<organism evidence="3 4">
    <name type="scientific">Haliea salexigens</name>
    <dbReference type="NCBI Taxonomy" id="287487"/>
    <lineage>
        <taxon>Bacteria</taxon>
        <taxon>Pseudomonadati</taxon>
        <taxon>Pseudomonadota</taxon>
        <taxon>Gammaproteobacteria</taxon>
        <taxon>Cellvibrionales</taxon>
        <taxon>Halieaceae</taxon>
        <taxon>Haliea</taxon>
    </lineage>
</organism>
<accession>A0A3C1KLS2</accession>
<feature type="transmembrane region" description="Helical" evidence="1">
    <location>
        <begin position="83"/>
        <end position="103"/>
    </location>
</feature>
<keyword evidence="1" id="KW-1133">Transmembrane helix</keyword>
<dbReference type="PANTHER" id="PTHR46663:SF4">
    <property type="entry name" value="DIGUANYLATE CYCLASE DGCT-RELATED"/>
    <property type="match status" value="1"/>
</dbReference>
<dbReference type="Pfam" id="PF00990">
    <property type="entry name" value="GGDEF"/>
    <property type="match status" value="1"/>
</dbReference>
<name>A0A3C1KLS2_9GAMM</name>
<dbReference type="InterPro" id="IPR000160">
    <property type="entry name" value="GGDEF_dom"/>
</dbReference>
<feature type="transmembrane region" description="Helical" evidence="1">
    <location>
        <begin position="150"/>
        <end position="173"/>
    </location>
</feature>
<sequence length="338" mass="37014">FLAALANTAGFFVAFPFAGRGGVEQYLTAVNNSLALIGAALLLEGALQFRGHLSPRRWRFGLLLIPLFIAVAWVFRLDPVARHLAHDVLSAPLMLAVALVMVWRTNGPAFRVYGLAALFPALVGLVLLYRGWWALRVTLDPSLSIDAPRAIAFLVVMLCLMGWTFGITVACYFRAHLSTLQLAIEDVLTGLPNRRYIDETLRRTLRRAKRHAEHFAVLLVDLNDFKQVNDRFGHQAGDALLVEVARRLRGFLREADFAGRLGGDEFLVIVHGVGDGVSARSARERLRAALDGPLEVCGEPVAVRVAVGVALWPAQGESADALMRVADADMYVDKTGHS</sequence>
<dbReference type="SUPFAM" id="SSF55073">
    <property type="entry name" value="Nucleotide cyclase"/>
    <property type="match status" value="1"/>
</dbReference>